<feature type="transmembrane region" description="Helical" evidence="6">
    <location>
        <begin position="206"/>
        <end position="226"/>
    </location>
</feature>
<feature type="transmembrane region" description="Helical" evidence="6">
    <location>
        <begin position="256"/>
        <end position="273"/>
    </location>
</feature>
<dbReference type="Proteomes" id="UP001228905">
    <property type="component" value="Unassembled WGS sequence"/>
</dbReference>
<evidence type="ECO:0000313" key="7">
    <source>
        <dbReference type="EMBL" id="MDQ0464131.1"/>
    </source>
</evidence>
<keyword evidence="5 6" id="KW-0472">Membrane</keyword>
<feature type="transmembrane region" description="Helical" evidence="6">
    <location>
        <begin position="141"/>
        <end position="162"/>
    </location>
</feature>
<evidence type="ECO:0000313" key="8">
    <source>
        <dbReference type="Proteomes" id="UP001228905"/>
    </source>
</evidence>
<feature type="transmembrane region" description="Helical" evidence="6">
    <location>
        <begin position="356"/>
        <end position="377"/>
    </location>
</feature>
<comment type="caution">
    <text evidence="7">The sequence shown here is derived from an EMBL/GenBank/DDBJ whole genome shotgun (WGS) entry which is preliminary data.</text>
</comment>
<protein>
    <submittedName>
        <fullName evidence="7">O-antigen/teichoic acid export membrane protein</fullName>
    </submittedName>
</protein>
<keyword evidence="8" id="KW-1185">Reference proteome</keyword>
<name>A0ABU0IS06_9CAUL</name>
<accession>A0ABU0IS06</accession>
<feature type="transmembrane region" description="Helical" evidence="6">
    <location>
        <begin position="111"/>
        <end position="129"/>
    </location>
</feature>
<keyword evidence="2" id="KW-1003">Cell membrane</keyword>
<dbReference type="PANTHER" id="PTHR30250:SF11">
    <property type="entry name" value="O-ANTIGEN TRANSPORTER-RELATED"/>
    <property type="match status" value="1"/>
</dbReference>
<feature type="transmembrane region" description="Helical" evidence="6">
    <location>
        <begin position="85"/>
        <end position="105"/>
    </location>
</feature>
<keyword evidence="4 6" id="KW-1133">Transmembrane helix</keyword>
<feature type="transmembrane region" description="Helical" evidence="6">
    <location>
        <begin position="168"/>
        <end position="186"/>
    </location>
</feature>
<dbReference type="EMBL" id="JAUSVS010000002">
    <property type="protein sequence ID" value="MDQ0464131.1"/>
    <property type="molecule type" value="Genomic_DNA"/>
</dbReference>
<reference evidence="7 8" key="1">
    <citation type="submission" date="2023-07" db="EMBL/GenBank/DDBJ databases">
        <title>Genomic Encyclopedia of Type Strains, Phase IV (KMG-IV): sequencing the most valuable type-strain genomes for metagenomic binning, comparative biology and taxonomic classification.</title>
        <authorList>
            <person name="Goeker M."/>
        </authorList>
    </citation>
    <scope>NUCLEOTIDE SEQUENCE [LARGE SCALE GENOMIC DNA]</scope>
    <source>
        <strain evidence="7 8">DSM 18695</strain>
    </source>
</reference>
<feature type="transmembrane region" description="Helical" evidence="6">
    <location>
        <begin position="442"/>
        <end position="460"/>
    </location>
</feature>
<dbReference type="Pfam" id="PF13440">
    <property type="entry name" value="Polysacc_synt_3"/>
    <property type="match status" value="1"/>
</dbReference>
<evidence type="ECO:0000256" key="1">
    <source>
        <dbReference type="ARBA" id="ARBA00004651"/>
    </source>
</evidence>
<evidence type="ECO:0000256" key="6">
    <source>
        <dbReference type="SAM" id="Phobius"/>
    </source>
</evidence>
<feature type="transmembrane region" description="Helical" evidence="6">
    <location>
        <begin position="383"/>
        <end position="403"/>
    </location>
</feature>
<evidence type="ECO:0000256" key="2">
    <source>
        <dbReference type="ARBA" id="ARBA00022475"/>
    </source>
</evidence>
<comment type="subcellular location">
    <subcellularLocation>
        <location evidence="1">Cell membrane</location>
        <topology evidence="1">Multi-pass membrane protein</topology>
    </subcellularLocation>
</comment>
<evidence type="ECO:0000256" key="4">
    <source>
        <dbReference type="ARBA" id="ARBA00022989"/>
    </source>
</evidence>
<evidence type="ECO:0000256" key="5">
    <source>
        <dbReference type="ARBA" id="ARBA00023136"/>
    </source>
</evidence>
<sequence>MFWRGVVGYLPVNVAQGIVGLLTIVVFTRVLTPAEYGAYALGFSAMTLVHTGVFTWAEAAMARFQARAAADGDTASYMTTLYRTWAMLGAVFPVVAGLLVWLAPLPAGSKQAVAAGMAAILFRSLARLAQERRRAAGEVTSAALLDVIQTVGGFAIGAGMALLGAGGAAPLIGAGGVAALCLAAVLPREFRLMAGGRFERARAATYLAYGLPVAGSLILALVIAATDRFLLAAFLNEQAVGVYHAGYSLANRTLDVVFVWLGMAGGPAMVAALERGGESALKATAREQASFMLLLTMPAAAGLALTAGPLAQVMVGADLAAGAARVTPWVAFAGLLSGLTTYYLHQAFTLGRRTHLLMAAMAVPALGNVVLNLILIPRFGLDGAMWSTAASYALGALTAFVLGRRAQPLPIPWKTLATVGAATALMALAVIQIPAWGGALELFSKAAVGMAVYGLAAWLLDAGGVRGQGLTLVRGLRARAAA</sequence>
<dbReference type="InterPro" id="IPR050833">
    <property type="entry name" value="Poly_Biosynth_Transport"/>
</dbReference>
<feature type="transmembrane region" description="Helical" evidence="6">
    <location>
        <begin position="326"/>
        <end position="344"/>
    </location>
</feature>
<dbReference type="RefSeq" id="WP_307348550.1">
    <property type="nucleotide sequence ID" value="NZ_JAUSVS010000002.1"/>
</dbReference>
<feature type="transmembrane region" description="Helical" evidence="6">
    <location>
        <begin position="7"/>
        <end position="30"/>
    </location>
</feature>
<evidence type="ECO:0000256" key="3">
    <source>
        <dbReference type="ARBA" id="ARBA00022692"/>
    </source>
</evidence>
<feature type="transmembrane region" description="Helical" evidence="6">
    <location>
        <begin position="36"/>
        <end position="57"/>
    </location>
</feature>
<dbReference type="PANTHER" id="PTHR30250">
    <property type="entry name" value="PST FAMILY PREDICTED COLANIC ACID TRANSPORTER"/>
    <property type="match status" value="1"/>
</dbReference>
<feature type="transmembrane region" description="Helical" evidence="6">
    <location>
        <begin position="293"/>
        <end position="314"/>
    </location>
</feature>
<organism evidence="7 8">
    <name type="scientific">Caulobacter ginsengisoli</name>
    <dbReference type="NCBI Taxonomy" id="400775"/>
    <lineage>
        <taxon>Bacteria</taxon>
        <taxon>Pseudomonadati</taxon>
        <taxon>Pseudomonadota</taxon>
        <taxon>Alphaproteobacteria</taxon>
        <taxon>Caulobacterales</taxon>
        <taxon>Caulobacteraceae</taxon>
        <taxon>Caulobacter</taxon>
    </lineage>
</organism>
<feature type="transmembrane region" description="Helical" evidence="6">
    <location>
        <begin position="415"/>
        <end position="436"/>
    </location>
</feature>
<keyword evidence="3 6" id="KW-0812">Transmembrane</keyword>
<gene>
    <name evidence="7" type="ORF">QO010_001902</name>
</gene>
<proteinExistence type="predicted"/>